<evidence type="ECO:0000313" key="2">
    <source>
        <dbReference type="Proteomes" id="UP000297626"/>
    </source>
</evidence>
<keyword evidence="2" id="KW-1185">Reference proteome</keyword>
<comment type="caution">
    <text evidence="1">The sequence shown here is derived from an EMBL/GenBank/DDBJ whole genome shotgun (WGS) entry which is preliminary data.</text>
</comment>
<proteinExistence type="predicted"/>
<evidence type="ECO:0008006" key="3">
    <source>
        <dbReference type="Google" id="ProtNLM"/>
    </source>
</evidence>
<dbReference type="RefSeq" id="WP_134525969.1">
    <property type="nucleotide sequence ID" value="NZ_SOHN01000003.1"/>
</dbReference>
<reference evidence="1 2" key="1">
    <citation type="submission" date="2019-03" db="EMBL/GenBank/DDBJ databases">
        <title>Genomics of glacier-inhabiting Cryobacterium strains.</title>
        <authorList>
            <person name="Liu Q."/>
            <person name="Xin Y.-H."/>
        </authorList>
    </citation>
    <scope>NUCLEOTIDE SEQUENCE [LARGE SCALE GENOMIC DNA]</scope>
    <source>
        <strain evidence="1 2">Sr54</strain>
    </source>
</reference>
<dbReference type="EMBL" id="SOHN01000003">
    <property type="protein sequence ID" value="TFD91185.1"/>
    <property type="molecule type" value="Genomic_DNA"/>
</dbReference>
<evidence type="ECO:0000313" key="1">
    <source>
        <dbReference type="EMBL" id="TFD91185.1"/>
    </source>
</evidence>
<dbReference type="Proteomes" id="UP000297626">
    <property type="component" value="Unassembled WGS sequence"/>
</dbReference>
<name>A0A4R9BU78_9MICO</name>
<organism evidence="1 2">
    <name type="scientific">Cryobacterium serini</name>
    <dbReference type="NCBI Taxonomy" id="1259201"/>
    <lineage>
        <taxon>Bacteria</taxon>
        <taxon>Bacillati</taxon>
        <taxon>Actinomycetota</taxon>
        <taxon>Actinomycetes</taxon>
        <taxon>Micrococcales</taxon>
        <taxon>Microbacteriaceae</taxon>
        <taxon>Cryobacterium</taxon>
    </lineage>
</organism>
<accession>A0A4R9BU78</accession>
<gene>
    <name evidence="1" type="ORF">E3T51_00245</name>
</gene>
<protein>
    <recommendedName>
        <fullName evidence="3">Acyl-CoA dehydrogenase/oxidase C-terminal domain-containing protein</fullName>
    </recommendedName>
</protein>
<sequence>MKREASPRPAELFSARGDLAAAEVNGDSTRGRAPDLIALAHLGAVDRAVTGAQAALTEAASAIEAGEVVNAAGSLLAARVRGIVAWHAQRVADQQLYVRQHHAARDDAVLGRMLVTRGSAPW</sequence>
<dbReference type="AlphaFoldDB" id="A0A4R9BU78"/>